<dbReference type="Gene3D" id="3.40.50.2000">
    <property type="entry name" value="Glycogen Phosphorylase B"/>
    <property type="match status" value="1"/>
</dbReference>
<sequence>MKIIFHENQLCYRGTSNAIFDYAHYNEEILNNQSVILYPKNSPNNIPEAIQRFEKRFTVYGYNDLADRDKFIRESNADIFYAIKSGEKENDIPTNLIKTVIHAVFKYNEPYGNVYAYVSEWLSNKMSNGILPFVPHIVDLPNIEGDFREELNIPKEAIVFARYGGYETFDIDFVKETVKKIARKNKNVYFIFMGTEEFVKRNFFRSYRNIIFLPPTTDIERKVKFINTSDAFLHARKQGESFGIAIGEFSIKNKPVITWAYSDEKSHLEILGDRAIVYKNKNDLFDILKNFRPDAKKNWDCYSQFYNPKAVMEKFKKIFIDS</sequence>
<dbReference type="SUPFAM" id="SSF53756">
    <property type="entry name" value="UDP-Glycosyltransferase/glycogen phosphorylase"/>
    <property type="match status" value="1"/>
</dbReference>
<evidence type="ECO:0000313" key="2">
    <source>
        <dbReference type="Proteomes" id="UP000196355"/>
    </source>
</evidence>
<name>A0A202C9G7_9FLAO</name>
<gene>
    <name evidence="1" type="ORF">B0E34_04535</name>
</gene>
<protein>
    <recommendedName>
        <fullName evidence="3">Glycosyl transferase family 1 domain-containing protein</fullName>
    </recommendedName>
</protein>
<evidence type="ECO:0000313" key="1">
    <source>
        <dbReference type="EMBL" id="OVE60225.1"/>
    </source>
</evidence>
<dbReference type="RefSeq" id="WP_087707217.1">
    <property type="nucleotide sequence ID" value="NZ_MVAG01000081.1"/>
</dbReference>
<comment type="caution">
    <text evidence="1">The sequence shown here is derived from an EMBL/GenBank/DDBJ whole genome shotgun (WGS) entry which is preliminary data.</text>
</comment>
<reference evidence="2" key="1">
    <citation type="submission" date="2017-02" db="EMBL/GenBank/DDBJ databases">
        <authorList>
            <person name="Tetz G."/>
            <person name="Tetz V."/>
        </authorList>
    </citation>
    <scope>NUCLEOTIDE SEQUENCE [LARGE SCALE GENOMIC DNA]</scope>
    <source>
        <strain evidence="2">VT16-26</strain>
    </source>
</reference>
<dbReference type="EMBL" id="MVAG01000081">
    <property type="protein sequence ID" value="OVE60225.1"/>
    <property type="molecule type" value="Genomic_DNA"/>
</dbReference>
<evidence type="ECO:0008006" key="3">
    <source>
        <dbReference type="Google" id="ProtNLM"/>
    </source>
</evidence>
<keyword evidence="2" id="KW-1185">Reference proteome</keyword>
<dbReference type="AlphaFoldDB" id="A0A202C9G7"/>
<proteinExistence type="predicted"/>
<organism evidence="1 2">
    <name type="scientific">Chryseobacterium mucoviscidosis</name>
    <dbReference type="NCBI Taxonomy" id="1945581"/>
    <lineage>
        <taxon>Bacteria</taxon>
        <taxon>Pseudomonadati</taxon>
        <taxon>Bacteroidota</taxon>
        <taxon>Flavobacteriia</taxon>
        <taxon>Flavobacteriales</taxon>
        <taxon>Weeksellaceae</taxon>
        <taxon>Chryseobacterium group</taxon>
        <taxon>Chryseobacterium</taxon>
    </lineage>
</organism>
<dbReference type="Proteomes" id="UP000196355">
    <property type="component" value="Unassembled WGS sequence"/>
</dbReference>
<accession>A0A202C9G7</accession>